<keyword evidence="1" id="KW-0812">Transmembrane</keyword>
<evidence type="ECO:0000256" key="1">
    <source>
        <dbReference type="SAM" id="Phobius"/>
    </source>
</evidence>
<feature type="transmembrane region" description="Helical" evidence="1">
    <location>
        <begin position="33"/>
        <end position="52"/>
    </location>
</feature>
<sequence>MEGKNRAKAHFCRREEHIILHTPVAFLSIKGLIFNYFGSNGIIVGLYLYKIFNL</sequence>
<protein>
    <submittedName>
        <fullName evidence="2">Uncharacterized protein</fullName>
    </submittedName>
</protein>
<proteinExistence type="predicted"/>
<keyword evidence="1" id="KW-1133">Transmembrane helix</keyword>
<dbReference type="STRING" id="929713.NIASO_08605"/>
<name>W0F7Z8_9BACT</name>
<dbReference type="HOGENOM" id="CLU_3045779_0_0_10"/>
<reference evidence="2 3" key="1">
    <citation type="submission" date="2013-12" db="EMBL/GenBank/DDBJ databases">
        <authorList>
            <consortium name="DOE Joint Genome Institute"/>
            <person name="Eisen J."/>
            <person name="Huntemann M."/>
            <person name="Han J."/>
            <person name="Chen A."/>
            <person name="Kyrpides N."/>
            <person name="Mavromatis K."/>
            <person name="Markowitz V."/>
            <person name="Palaniappan K."/>
            <person name="Ivanova N."/>
            <person name="Schaumberg A."/>
            <person name="Pati A."/>
            <person name="Liolios K."/>
            <person name="Nordberg H.P."/>
            <person name="Cantor M.N."/>
            <person name="Hua S.X."/>
            <person name="Woyke T."/>
        </authorList>
    </citation>
    <scope>NUCLEOTIDE SEQUENCE [LARGE SCALE GENOMIC DNA]</scope>
    <source>
        <strain evidence="3">DSM 19437</strain>
    </source>
</reference>
<evidence type="ECO:0000313" key="3">
    <source>
        <dbReference type="Proteomes" id="UP000003586"/>
    </source>
</evidence>
<keyword evidence="3" id="KW-1185">Reference proteome</keyword>
<dbReference type="Proteomes" id="UP000003586">
    <property type="component" value="Chromosome"/>
</dbReference>
<keyword evidence="1" id="KW-0472">Membrane</keyword>
<evidence type="ECO:0000313" key="2">
    <source>
        <dbReference type="EMBL" id="AHF17486.1"/>
    </source>
</evidence>
<dbReference type="EMBL" id="CP007035">
    <property type="protein sequence ID" value="AHF17486.1"/>
    <property type="molecule type" value="Genomic_DNA"/>
</dbReference>
<dbReference type="KEGG" id="nso:NIASO_08605"/>
<dbReference type="AlphaFoldDB" id="W0F7Z8"/>
<organism evidence="2 3">
    <name type="scientific">Niabella soli DSM 19437</name>
    <dbReference type="NCBI Taxonomy" id="929713"/>
    <lineage>
        <taxon>Bacteria</taxon>
        <taxon>Pseudomonadati</taxon>
        <taxon>Bacteroidota</taxon>
        <taxon>Chitinophagia</taxon>
        <taxon>Chitinophagales</taxon>
        <taxon>Chitinophagaceae</taxon>
        <taxon>Niabella</taxon>
    </lineage>
</organism>
<accession>W0F7Z8</accession>
<gene>
    <name evidence="2" type="ORF">NIASO_08605</name>
</gene>